<dbReference type="Pfam" id="PF02797">
    <property type="entry name" value="Chal_sti_synt_C"/>
    <property type="match status" value="1"/>
</dbReference>
<proteinExistence type="inferred from homology"/>
<dbReference type="EMBL" id="JAUOZS010000001">
    <property type="protein sequence ID" value="MDT8903067.1"/>
    <property type="molecule type" value="Genomic_DNA"/>
</dbReference>
<dbReference type="Pfam" id="PF00195">
    <property type="entry name" value="Chal_sti_synt_N"/>
    <property type="match status" value="1"/>
</dbReference>
<dbReference type="CDD" id="cd00831">
    <property type="entry name" value="CHS_like"/>
    <property type="match status" value="1"/>
</dbReference>
<evidence type="ECO:0000256" key="2">
    <source>
        <dbReference type="ARBA" id="ARBA00022679"/>
    </source>
</evidence>
<dbReference type="InterPro" id="IPR011141">
    <property type="entry name" value="Polyketide_synthase_type-III"/>
</dbReference>
<dbReference type="PANTHER" id="PTHR11877">
    <property type="entry name" value="HYDROXYMETHYLGLUTARYL-COA SYNTHASE"/>
    <property type="match status" value="1"/>
</dbReference>
<gene>
    <name evidence="6" type="ORF">Q4T40_17675</name>
</gene>
<name>A0ABU3P1Z8_9FIRM</name>
<dbReference type="RefSeq" id="WP_413781529.1">
    <property type="nucleotide sequence ID" value="NZ_JAUOZS010000001.1"/>
</dbReference>
<evidence type="ECO:0000256" key="3">
    <source>
        <dbReference type="ARBA" id="ARBA00023315"/>
    </source>
</evidence>
<evidence type="ECO:0000259" key="4">
    <source>
        <dbReference type="Pfam" id="PF00195"/>
    </source>
</evidence>
<organism evidence="6 7">
    <name type="scientific">Anaeroselena agilis</name>
    <dbReference type="NCBI Taxonomy" id="3063788"/>
    <lineage>
        <taxon>Bacteria</taxon>
        <taxon>Bacillati</taxon>
        <taxon>Bacillota</taxon>
        <taxon>Negativicutes</taxon>
        <taxon>Acetonemataceae</taxon>
        <taxon>Anaeroselena</taxon>
    </lineage>
</organism>
<evidence type="ECO:0000313" key="6">
    <source>
        <dbReference type="EMBL" id="MDT8903067.1"/>
    </source>
</evidence>
<evidence type="ECO:0000313" key="7">
    <source>
        <dbReference type="Proteomes" id="UP001254848"/>
    </source>
</evidence>
<dbReference type="SUPFAM" id="SSF53901">
    <property type="entry name" value="Thiolase-like"/>
    <property type="match status" value="1"/>
</dbReference>
<dbReference type="PANTHER" id="PTHR11877:SF99">
    <property type="entry name" value="1,3,6,8-TETRAHYDROXYNAPHTHALENE SYNTHASE"/>
    <property type="match status" value="1"/>
</dbReference>
<dbReference type="InterPro" id="IPR001099">
    <property type="entry name" value="Chalcone/stilbene_synt_N"/>
</dbReference>
<dbReference type="InterPro" id="IPR016039">
    <property type="entry name" value="Thiolase-like"/>
</dbReference>
<accession>A0ABU3P1Z8</accession>
<evidence type="ECO:0000256" key="1">
    <source>
        <dbReference type="ARBA" id="ARBA00005531"/>
    </source>
</evidence>
<protein>
    <submittedName>
        <fullName evidence="6">3-oxoacyl-[acyl-carrier-protein] synthase III C-terminal domain-containing protein</fullName>
    </submittedName>
</protein>
<evidence type="ECO:0000259" key="5">
    <source>
        <dbReference type="Pfam" id="PF02797"/>
    </source>
</evidence>
<dbReference type="InterPro" id="IPR012328">
    <property type="entry name" value="Chalcone/stilbene_synt_C"/>
</dbReference>
<comment type="similarity">
    <text evidence="1">Belongs to the thiolase-like superfamily. Chalcone/stilbene synthases family.</text>
</comment>
<reference evidence="6 7" key="1">
    <citation type="submission" date="2023-07" db="EMBL/GenBank/DDBJ databases">
        <title>The novel representative of Negativicutes class, Anaeroselena agilis gen. nov. sp. nov.</title>
        <authorList>
            <person name="Prokofeva M.I."/>
            <person name="Elcheninov A.G."/>
            <person name="Klyukina A."/>
            <person name="Kublanov I.V."/>
            <person name="Frolov E.N."/>
            <person name="Podosokorskaya O.A."/>
        </authorList>
    </citation>
    <scope>NUCLEOTIDE SEQUENCE [LARGE SCALE GENOMIC DNA]</scope>
    <source>
        <strain evidence="6 7">4137-cl</strain>
    </source>
</reference>
<dbReference type="Proteomes" id="UP001254848">
    <property type="component" value="Unassembled WGS sequence"/>
</dbReference>
<keyword evidence="2" id="KW-0808">Transferase</keyword>
<comment type="caution">
    <text evidence="6">The sequence shown here is derived from an EMBL/GenBank/DDBJ whole genome shotgun (WGS) entry which is preliminary data.</text>
</comment>
<feature type="domain" description="Chalcone/stilbene synthase N-terminal" evidence="4">
    <location>
        <begin position="6"/>
        <end position="203"/>
    </location>
</feature>
<dbReference type="Gene3D" id="3.40.47.10">
    <property type="match status" value="2"/>
</dbReference>
<keyword evidence="3" id="KW-0012">Acyltransferase</keyword>
<feature type="domain" description="Chalcone/stilbene synthase C-terminal" evidence="5">
    <location>
        <begin position="209"/>
        <end position="347"/>
    </location>
</feature>
<keyword evidence="7" id="KW-1185">Reference proteome</keyword>
<sequence>MSGPRVRAVGLAVPPYAVRQQDVKEFAAFLFQEKLDHLERLLPVFDNACIAKRHLAQPLAWYAAEHSFAEANLLFGEIALEMAVAAAAQALERAGVAAADVGLVIFVSSTGITTPTLDAKLIQRLGISPNAARLPVWGLGCAGGVTGLARGAELAAGVPGRAVLLVAAELCSLTFQRNDFSKSNLVGAGIFADGAAAAVITADGEGPELLGARSTLFADTEDIMGWDLIDTGLKVRFSRDIPAFIRRYLPGLAAAACREWGLAPEDIVHFVVHPGGAKVLDAYADSLGLPAAALTAAYEVLADYGNMSSASVLFVLERFMRETPPAGRYGAMLALGPGFSAEQVLFRW</sequence>
<dbReference type="PIRSF" id="PIRSF000451">
    <property type="entry name" value="PKS_III"/>
    <property type="match status" value="1"/>
</dbReference>